<keyword evidence="6 9" id="KW-0067">ATP-binding</keyword>
<dbReference type="UniPathway" id="UPA00078">
    <property type="reaction ID" value="UER00161"/>
</dbReference>
<keyword evidence="11" id="KW-1185">Reference proteome</keyword>
<dbReference type="Pfam" id="PF13500">
    <property type="entry name" value="AAA_26"/>
    <property type="match status" value="1"/>
</dbReference>
<dbReference type="PIRSF" id="PIRSF006755">
    <property type="entry name" value="DTB_synth"/>
    <property type="match status" value="1"/>
</dbReference>
<feature type="active site" evidence="9">
    <location>
        <position position="32"/>
    </location>
</feature>
<comment type="similarity">
    <text evidence="9">Belongs to the dethiobiotin synthetase family.</text>
</comment>
<evidence type="ECO:0000256" key="6">
    <source>
        <dbReference type="ARBA" id="ARBA00022840"/>
    </source>
</evidence>
<evidence type="ECO:0000313" key="11">
    <source>
        <dbReference type="Proteomes" id="UP000315971"/>
    </source>
</evidence>
<gene>
    <name evidence="9" type="primary">bioD</name>
    <name evidence="10" type="ORF">SAMN06265350_102160</name>
</gene>
<dbReference type="RefSeq" id="WP_142601647.1">
    <property type="nucleotide sequence ID" value="NZ_FXSZ01000002.1"/>
</dbReference>
<dbReference type="GO" id="GO:0005829">
    <property type="term" value="C:cytosol"/>
    <property type="evidence" value="ECO:0007669"/>
    <property type="project" value="TreeGrafter"/>
</dbReference>
<comment type="function">
    <text evidence="9">Catalyzes a mechanistically unusual reaction, the ATP-dependent insertion of CO2 between the N7 and N8 nitrogen atoms of 7,8-diaminopelargonic acid (DAPA, also called 7,8-diammoniononanoate) to form a ureido ring.</text>
</comment>
<dbReference type="SUPFAM" id="SSF52540">
    <property type="entry name" value="P-loop containing nucleoside triphosphate hydrolases"/>
    <property type="match status" value="1"/>
</dbReference>
<evidence type="ECO:0000256" key="5">
    <source>
        <dbReference type="ARBA" id="ARBA00022756"/>
    </source>
</evidence>
<comment type="catalytic activity">
    <reaction evidence="8">
        <text>(7R,8S)-8-amino-7-(carboxyamino)nonanoate + ATP = (4R,5S)-dethiobiotin + ADP + phosphate + H(+)</text>
        <dbReference type="Rhea" id="RHEA:63684"/>
        <dbReference type="ChEBI" id="CHEBI:15378"/>
        <dbReference type="ChEBI" id="CHEBI:30616"/>
        <dbReference type="ChEBI" id="CHEBI:43474"/>
        <dbReference type="ChEBI" id="CHEBI:149470"/>
        <dbReference type="ChEBI" id="CHEBI:149473"/>
        <dbReference type="ChEBI" id="CHEBI:456216"/>
    </reaction>
</comment>
<evidence type="ECO:0000256" key="1">
    <source>
        <dbReference type="ARBA" id="ARBA00022490"/>
    </source>
</evidence>
<dbReference type="InterPro" id="IPR004472">
    <property type="entry name" value="DTB_synth_BioD"/>
</dbReference>
<evidence type="ECO:0000256" key="2">
    <source>
        <dbReference type="ARBA" id="ARBA00022598"/>
    </source>
</evidence>
<dbReference type="PANTHER" id="PTHR43210:SF2">
    <property type="entry name" value="ATP-DEPENDENT DETHIOBIOTIN SYNTHETASE BIOD 2"/>
    <property type="match status" value="1"/>
</dbReference>
<reference evidence="10 11" key="1">
    <citation type="submission" date="2017-05" db="EMBL/GenBank/DDBJ databases">
        <authorList>
            <person name="Varghese N."/>
            <person name="Submissions S."/>
        </authorList>
    </citation>
    <scope>NUCLEOTIDE SEQUENCE [LARGE SCALE GENOMIC DNA]</scope>
    <source>
        <strain evidence="10 11">DSM 21342</strain>
    </source>
</reference>
<dbReference type="PANTHER" id="PTHR43210">
    <property type="entry name" value="DETHIOBIOTIN SYNTHETASE"/>
    <property type="match status" value="1"/>
</dbReference>
<keyword evidence="2 9" id="KW-0436">Ligase</keyword>
<keyword evidence="3 9" id="KW-0479">Metal-binding</keyword>
<evidence type="ECO:0000256" key="7">
    <source>
        <dbReference type="ARBA" id="ARBA00022842"/>
    </source>
</evidence>
<feature type="binding site" evidence="9">
    <location>
        <position position="16"/>
    </location>
    <ligand>
        <name>Mg(2+)</name>
        <dbReference type="ChEBI" id="CHEBI:18420"/>
    </ligand>
</feature>
<dbReference type="Proteomes" id="UP000315971">
    <property type="component" value="Unassembled WGS sequence"/>
</dbReference>
<dbReference type="GO" id="GO:0000287">
    <property type="term" value="F:magnesium ion binding"/>
    <property type="evidence" value="ECO:0007669"/>
    <property type="project" value="UniProtKB-UniRule"/>
</dbReference>
<dbReference type="NCBIfam" id="TIGR00347">
    <property type="entry name" value="bioD"/>
    <property type="match status" value="1"/>
</dbReference>
<sequence length="204" mass="22344">MTPIFITGIGTGVGKTLISAIVVEKLQADYWKPIQSGDLNNSDTMTVQKLVCNAKTYFHPESYRLTQPFSPHKSAEIDGITIELTKCKLPNTSNQLVIEGAGGLMVPLNSTELIIDLIKHLKCEVILVSQNYLGSINHTLLSIEMLKQNSIPVRGLIFNGEPNSNSETFILNYSGLPCLGRIPQFDALPSKADIISFGELINLD</sequence>
<organism evidence="10 11">
    <name type="scientific">Solitalea koreensis</name>
    <dbReference type="NCBI Taxonomy" id="543615"/>
    <lineage>
        <taxon>Bacteria</taxon>
        <taxon>Pseudomonadati</taxon>
        <taxon>Bacteroidota</taxon>
        <taxon>Sphingobacteriia</taxon>
        <taxon>Sphingobacteriales</taxon>
        <taxon>Sphingobacteriaceae</taxon>
        <taxon>Solitalea</taxon>
    </lineage>
</organism>
<dbReference type="EC" id="6.3.3.3" evidence="9"/>
<comment type="catalytic activity">
    <reaction evidence="9">
        <text>(7R,8S)-7,8-diammoniononanoate + CO2 + ATP = (4R,5S)-dethiobiotin + ADP + phosphate + 3 H(+)</text>
        <dbReference type="Rhea" id="RHEA:15805"/>
        <dbReference type="ChEBI" id="CHEBI:15378"/>
        <dbReference type="ChEBI" id="CHEBI:16526"/>
        <dbReference type="ChEBI" id="CHEBI:30616"/>
        <dbReference type="ChEBI" id="CHEBI:43474"/>
        <dbReference type="ChEBI" id="CHEBI:149469"/>
        <dbReference type="ChEBI" id="CHEBI:149473"/>
        <dbReference type="ChEBI" id="CHEBI:456216"/>
        <dbReference type="EC" id="6.3.3.3"/>
    </reaction>
</comment>
<dbReference type="CDD" id="cd03109">
    <property type="entry name" value="DTBS"/>
    <property type="match status" value="1"/>
</dbReference>
<dbReference type="AlphaFoldDB" id="A0A521BFD0"/>
<proteinExistence type="inferred from homology"/>
<dbReference type="GO" id="GO:0009102">
    <property type="term" value="P:biotin biosynthetic process"/>
    <property type="evidence" value="ECO:0007669"/>
    <property type="project" value="UniProtKB-UniRule"/>
</dbReference>
<feature type="binding site" evidence="9">
    <location>
        <position position="43"/>
    </location>
    <ligand>
        <name>ATP</name>
        <dbReference type="ChEBI" id="CHEBI:30616"/>
    </ligand>
</feature>
<feature type="binding site" evidence="9">
    <location>
        <position position="43"/>
    </location>
    <ligand>
        <name>Mg(2+)</name>
        <dbReference type="ChEBI" id="CHEBI:18420"/>
    </ligand>
</feature>
<evidence type="ECO:0000256" key="3">
    <source>
        <dbReference type="ARBA" id="ARBA00022723"/>
    </source>
</evidence>
<dbReference type="HAMAP" id="MF_00336">
    <property type="entry name" value="BioD"/>
    <property type="match status" value="1"/>
</dbReference>
<name>A0A521BFD0_9SPHI</name>
<protein>
    <recommendedName>
        <fullName evidence="9">ATP-dependent dethiobiotin synthetase BioD</fullName>
        <ecNumber evidence="9">6.3.3.3</ecNumber>
    </recommendedName>
    <alternativeName>
        <fullName evidence="9">DTB synthetase</fullName>
        <shortName evidence="9">DTBS</shortName>
    </alternativeName>
    <alternativeName>
        <fullName evidence="9">Dethiobiotin synthase</fullName>
    </alternativeName>
</protein>
<comment type="pathway">
    <text evidence="9">Cofactor biosynthesis; biotin biosynthesis; biotin from 7,8-diaminononanoate: step 1/2.</text>
</comment>
<feature type="binding site" evidence="9">
    <location>
        <position position="36"/>
    </location>
    <ligand>
        <name>substrate</name>
    </ligand>
</feature>
<evidence type="ECO:0000256" key="4">
    <source>
        <dbReference type="ARBA" id="ARBA00022741"/>
    </source>
</evidence>
<feature type="binding site" evidence="9">
    <location>
        <begin position="99"/>
        <end position="102"/>
    </location>
    <ligand>
        <name>ATP</name>
        <dbReference type="ChEBI" id="CHEBI:30616"/>
    </ligand>
</feature>
<dbReference type="GO" id="GO:0005524">
    <property type="term" value="F:ATP binding"/>
    <property type="evidence" value="ECO:0007669"/>
    <property type="project" value="UniProtKB-UniRule"/>
</dbReference>
<comment type="caution">
    <text evidence="9">Lacks conserved residue(s) required for the propagation of feature annotation.</text>
</comment>
<comment type="cofactor">
    <cofactor evidence="9">
        <name>Mg(2+)</name>
        <dbReference type="ChEBI" id="CHEBI:18420"/>
    </cofactor>
</comment>
<evidence type="ECO:0000256" key="9">
    <source>
        <dbReference type="HAMAP-Rule" id="MF_00336"/>
    </source>
</evidence>
<dbReference type="OrthoDB" id="9802097at2"/>
<keyword evidence="1 9" id="KW-0963">Cytoplasm</keyword>
<evidence type="ECO:0000313" key="10">
    <source>
        <dbReference type="EMBL" id="SMO45807.1"/>
    </source>
</evidence>
<keyword evidence="7 9" id="KW-0460">Magnesium</keyword>
<dbReference type="InterPro" id="IPR027417">
    <property type="entry name" value="P-loop_NTPase"/>
</dbReference>
<keyword evidence="4 9" id="KW-0547">Nucleotide-binding</keyword>
<dbReference type="GO" id="GO:0004141">
    <property type="term" value="F:dethiobiotin synthase activity"/>
    <property type="evidence" value="ECO:0007669"/>
    <property type="project" value="UniProtKB-UniRule"/>
</dbReference>
<dbReference type="EMBL" id="FXSZ01000002">
    <property type="protein sequence ID" value="SMO45807.1"/>
    <property type="molecule type" value="Genomic_DNA"/>
</dbReference>
<evidence type="ECO:0000256" key="8">
    <source>
        <dbReference type="ARBA" id="ARBA00047386"/>
    </source>
</evidence>
<feature type="binding site" evidence="9">
    <location>
        <begin position="12"/>
        <end position="17"/>
    </location>
    <ligand>
        <name>ATP</name>
        <dbReference type="ChEBI" id="CHEBI:30616"/>
    </ligand>
</feature>
<comment type="subunit">
    <text evidence="9">Homodimer.</text>
</comment>
<keyword evidence="5 9" id="KW-0093">Biotin biosynthesis</keyword>
<accession>A0A521BFD0</accession>
<feature type="binding site" evidence="9">
    <location>
        <position position="99"/>
    </location>
    <ligand>
        <name>Mg(2+)</name>
        <dbReference type="ChEBI" id="CHEBI:18420"/>
    </ligand>
</feature>
<comment type="subcellular location">
    <subcellularLocation>
        <location evidence="9">Cytoplasm</location>
    </subcellularLocation>
</comment>
<dbReference type="Gene3D" id="3.40.50.300">
    <property type="entry name" value="P-loop containing nucleotide triphosphate hydrolases"/>
    <property type="match status" value="1"/>
</dbReference>